<dbReference type="VEuPathDB" id="FungiDB:ASPGLDRAFT_1471501"/>
<dbReference type="GeneID" id="34458169"/>
<evidence type="ECO:0000313" key="2">
    <source>
        <dbReference type="Proteomes" id="UP000184300"/>
    </source>
</evidence>
<dbReference type="EMBL" id="KV878896">
    <property type="protein sequence ID" value="OJJ84770.1"/>
    <property type="molecule type" value="Genomic_DNA"/>
</dbReference>
<reference evidence="2" key="1">
    <citation type="journal article" date="2017" name="Genome Biol.">
        <title>Comparative genomics reveals high biological diversity and specific adaptations in the industrially and medically important fungal genus Aspergillus.</title>
        <authorList>
            <person name="de Vries R.P."/>
            <person name="Riley R."/>
            <person name="Wiebenga A."/>
            <person name="Aguilar-Osorio G."/>
            <person name="Amillis S."/>
            <person name="Uchima C.A."/>
            <person name="Anderluh G."/>
            <person name="Asadollahi M."/>
            <person name="Askin M."/>
            <person name="Barry K."/>
            <person name="Battaglia E."/>
            <person name="Bayram O."/>
            <person name="Benocci T."/>
            <person name="Braus-Stromeyer S.A."/>
            <person name="Caldana C."/>
            <person name="Canovas D."/>
            <person name="Cerqueira G.C."/>
            <person name="Chen F."/>
            <person name="Chen W."/>
            <person name="Choi C."/>
            <person name="Clum A."/>
            <person name="Dos Santos R.A."/>
            <person name="Damasio A.R."/>
            <person name="Diallinas G."/>
            <person name="Emri T."/>
            <person name="Fekete E."/>
            <person name="Flipphi M."/>
            <person name="Freyberg S."/>
            <person name="Gallo A."/>
            <person name="Gournas C."/>
            <person name="Habgood R."/>
            <person name="Hainaut M."/>
            <person name="Harispe M.L."/>
            <person name="Henrissat B."/>
            <person name="Hilden K.S."/>
            <person name="Hope R."/>
            <person name="Hossain A."/>
            <person name="Karabika E."/>
            <person name="Karaffa L."/>
            <person name="Karanyi Z."/>
            <person name="Krasevec N."/>
            <person name="Kuo A."/>
            <person name="Kusch H."/>
            <person name="LaButti K."/>
            <person name="Lagendijk E.L."/>
            <person name="Lapidus A."/>
            <person name="Levasseur A."/>
            <person name="Lindquist E."/>
            <person name="Lipzen A."/>
            <person name="Logrieco A.F."/>
            <person name="MacCabe A."/>
            <person name="Maekelae M.R."/>
            <person name="Malavazi I."/>
            <person name="Melin P."/>
            <person name="Meyer V."/>
            <person name="Mielnichuk N."/>
            <person name="Miskei M."/>
            <person name="Molnar A.P."/>
            <person name="Mule G."/>
            <person name="Ngan C.Y."/>
            <person name="Orejas M."/>
            <person name="Orosz E."/>
            <person name="Ouedraogo J.P."/>
            <person name="Overkamp K.M."/>
            <person name="Park H.-S."/>
            <person name="Perrone G."/>
            <person name="Piumi F."/>
            <person name="Punt P.J."/>
            <person name="Ram A.F."/>
            <person name="Ramon A."/>
            <person name="Rauscher S."/>
            <person name="Record E."/>
            <person name="Riano-Pachon D.M."/>
            <person name="Robert V."/>
            <person name="Roehrig J."/>
            <person name="Ruller R."/>
            <person name="Salamov A."/>
            <person name="Salih N.S."/>
            <person name="Samson R.A."/>
            <person name="Sandor E."/>
            <person name="Sanguinetti M."/>
            <person name="Schuetze T."/>
            <person name="Sepcic K."/>
            <person name="Shelest E."/>
            <person name="Sherlock G."/>
            <person name="Sophianopoulou V."/>
            <person name="Squina F.M."/>
            <person name="Sun H."/>
            <person name="Susca A."/>
            <person name="Todd R.B."/>
            <person name="Tsang A."/>
            <person name="Unkles S.E."/>
            <person name="van de Wiele N."/>
            <person name="van Rossen-Uffink D."/>
            <person name="Oliveira J.V."/>
            <person name="Vesth T.C."/>
            <person name="Visser J."/>
            <person name="Yu J.-H."/>
            <person name="Zhou M."/>
            <person name="Andersen M.R."/>
            <person name="Archer D.B."/>
            <person name="Baker S.E."/>
            <person name="Benoit I."/>
            <person name="Brakhage A.A."/>
            <person name="Braus G.H."/>
            <person name="Fischer R."/>
            <person name="Frisvad J.C."/>
            <person name="Goldman G.H."/>
            <person name="Houbraken J."/>
            <person name="Oakley B."/>
            <person name="Pocsi I."/>
            <person name="Scazzocchio C."/>
            <person name="Seiboth B."/>
            <person name="vanKuyk P.A."/>
            <person name="Wortman J."/>
            <person name="Dyer P.S."/>
            <person name="Grigoriev I.V."/>
        </authorList>
    </citation>
    <scope>NUCLEOTIDE SEQUENCE [LARGE SCALE GENOMIC DNA]</scope>
    <source>
        <strain evidence="2">CBS 516.65</strain>
    </source>
</reference>
<proteinExistence type="predicted"/>
<organism evidence="1 2">
    <name type="scientific">Aspergillus glaucus CBS 516.65</name>
    <dbReference type="NCBI Taxonomy" id="1160497"/>
    <lineage>
        <taxon>Eukaryota</taxon>
        <taxon>Fungi</taxon>
        <taxon>Dikarya</taxon>
        <taxon>Ascomycota</taxon>
        <taxon>Pezizomycotina</taxon>
        <taxon>Eurotiomycetes</taxon>
        <taxon>Eurotiomycetidae</taxon>
        <taxon>Eurotiales</taxon>
        <taxon>Aspergillaceae</taxon>
        <taxon>Aspergillus</taxon>
        <taxon>Aspergillus subgen. Aspergillus</taxon>
    </lineage>
</organism>
<accession>A0A1L9VLL8</accession>
<gene>
    <name evidence="1" type="ORF">ASPGLDRAFT_1471501</name>
</gene>
<dbReference type="RefSeq" id="XP_022401468.1">
    <property type="nucleotide sequence ID" value="XM_022541908.1"/>
</dbReference>
<dbReference type="Proteomes" id="UP000184300">
    <property type="component" value="Unassembled WGS sequence"/>
</dbReference>
<evidence type="ECO:0000313" key="1">
    <source>
        <dbReference type="EMBL" id="OJJ84770.1"/>
    </source>
</evidence>
<sequence>MQSSSFFELFCLNSLQCKRISIGAQGFISAFKKGRGAYVRCSNPKSHRRCQRVPAHHHFVARRVVTRCIGLRPVADKDLLQASSSTRGAPLSSNIPSRFGLSNQTHHIPNFWIAYSRKKRMCGYKAALTSRINLPRQLYDVWQHAHAHRYWGMAEARCISRGQMSAFRRSSQTEPFLPLQGQSPGRTCHRKTPVEYFTDPMQAFCRAVQF</sequence>
<keyword evidence="2" id="KW-1185">Reference proteome</keyword>
<dbReference type="AlphaFoldDB" id="A0A1L9VLL8"/>
<name>A0A1L9VLL8_ASPGL</name>
<protein>
    <submittedName>
        <fullName evidence="1">Uncharacterized protein</fullName>
    </submittedName>
</protein>